<dbReference type="Gene3D" id="3.30.40.10">
    <property type="entry name" value="Zinc/RING finger domain, C3HC4 (zinc finger)"/>
    <property type="match status" value="1"/>
</dbReference>
<keyword evidence="2" id="KW-0808">Transferase</keyword>
<evidence type="ECO:0000256" key="6">
    <source>
        <dbReference type="ARBA" id="ARBA00022786"/>
    </source>
</evidence>
<feature type="compositionally biased region" description="Polar residues" evidence="11">
    <location>
        <begin position="45"/>
        <end position="68"/>
    </location>
</feature>
<feature type="region of interest" description="Disordered" evidence="11">
    <location>
        <begin position="44"/>
        <end position="68"/>
    </location>
</feature>
<protein>
    <recommendedName>
        <fullName evidence="17">RING-CH-type domain-containing protein</fullName>
    </recommendedName>
</protein>
<dbReference type="InterPro" id="IPR001841">
    <property type="entry name" value="Znf_RING"/>
</dbReference>
<evidence type="ECO:0000256" key="12">
    <source>
        <dbReference type="SAM" id="Phobius"/>
    </source>
</evidence>
<accession>A0AAU9X3L3</accession>
<evidence type="ECO:0000256" key="7">
    <source>
        <dbReference type="ARBA" id="ARBA00022833"/>
    </source>
</evidence>
<dbReference type="EMBL" id="CALNXJ010000029">
    <property type="protein sequence ID" value="CAH3135704.1"/>
    <property type="molecule type" value="Genomic_DNA"/>
</dbReference>
<evidence type="ECO:0000256" key="2">
    <source>
        <dbReference type="ARBA" id="ARBA00022679"/>
    </source>
</evidence>
<dbReference type="SUPFAM" id="SSF57850">
    <property type="entry name" value="RING/U-box"/>
    <property type="match status" value="1"/>
</dbReference>
<evidence type="ECO:0000256" key="10">
    <source>
        <dbReference type="PROSITE-ProRule" id="PRU00175"/>
    </source>
</evidence>
<keyword evidence="5 10" id="KW-0863">Zinc-finger</keyword>
<dbReference type="Pfam" id="PF12906">
    <property type="entry name" value="RINGv"/>
    <property type="match status" value="1"/>
</dbReference>
<sequence>MQCMNPRGFFKIIIMATVEVTTGTSEMETSTSASAPKVKVVAPCNSDSGASSSRLNEGHQNSLAGRQQRQQRVYNMMKDLQQKHLANMIQGKITDQENSDLSESQSICRICHSSGEEPLITPCYCSGSAKHVHASCLLTWFKKEVKNTCELCRHKVDIKKKGKPYAEWRRPEDKPTPIIWFTVFVVGLFLNVFSISVSASELCTSTACVIFYVVNGFGIILDAALLYCWWTKCLFYWRKWCALNQEWSIVVGNGQTAPQRCSREERSSGRTIQIPHIV</sequence>
<dbReference type="InterPro" id="IPR013083">
    <property type="entry name" value="Znf_RING/FYVE/PHD"/>
</dbReference>
<evidence type="ECO:0000256" key="11">
    <source>
        <dbReference type="SAM" id="MobiDB-lite"/>
    </source>
</evidence>
<dbReference type="PANTHER" id="PTHR46065:SF3">
    <property type="entry name" value="FI20425P1"/>
    <property type="match status" value="1"/>
</dbReference>
<keyword evidence="7" id="KW-0862">Zinc</keyword>
<dbReference type="PROSITE" id="PS51292">
    <property type="entry name" value="ZF_RING_CH"/>
    <property type="match status" value="1"/>
</dbReference>
<feature type="transmembrane region" description="Helical" evidence="12">
    <location>
        <begin position="209"/>
        <end position="230"/>
    </location>
</feature>
<keyword evidence="9 12" id="KW-0472">Membrane</keyword>
<dbReference type="GO" id="GO:0008270">
    <property type="term" value="F:zinc ion binding"/>
    <property type="evidence" value="ECO:0007669"/>
    <property type="project" value="UniProtKB-KW"/>
</dbReference>
<dbReference type="PANTHER" id="PTHR46065">
    <property type="entry name" value="E3 UBIQUITIN-PROTEIN LIGASE MARCH 2/3 FAMILY MEMBER"/>
    <property type="match status" value="1"/>
</dbReference>
<keyword evidence="3 12" id="KW-0812">Transmembrane</keyword>
<dbReference type="AlphaFoldDB" id="A0AAU9X3L3"/>
<evidence type="ECO:0000256" key="1">
    <source>
        <dbReference type="ARBA" id="ARBA00004141"/>
    </source>
</evidence>
<dbReference type="GO" id="GO:0016020">
    <property type="term" value="C:membrane"/>
    <property type="evidence" value="ECO:0007669"/>
    <property type="project" value="UniProtKB-SubCell"/>
</dbReference>
<dbReference type="SMART" id="SM00744">
    <property type="entry name" value="RINGv"/>
    <property type="match status" value="1"/>
</dbReference>
<proteinExistence type="predicted"/>
<reference evidence="15 16" key="1">
    <citation type="submission" date="2022-05" db="EMBL/GenBank/DDBJ databases">
        <authorList>
            <consortium name="Genoscope - CEA"/>
            <person name="William W."/>
        </authorList>
    </citation>
    <scope>NUCLEOTIDE SEQUENCE [LARGE SCALE GENOMIC DNA]</scope>
</reference>
<evidence type="ECO:0000256" key="8">
    <source>
        <dbReference type="ARBA" id="ARBA00022989"/>
    </source>
</evidence>
<feature type="domain" description="RING-CH-type" evidence="14">
    <location>
        <begin position="100"/>
        <end position="159"/>
    </location>
</feature>
<keyword evidence="4" id="KW-0479">Metal-binding</keyword>
<dbReference type="InterPro" id="IPR011016">
    <property type="entry name" value="Znf_RING-CH"/>
</dbReference>
<evidence type="ECO:0000256" key="5">
    <source>
        <dbReference type="ARBA" id="ARBA00022771"/>
    </source>
</evidence>
<dbReference type="GO" id="GO:0004842">
    <property type="term" value="F:ubiquitin-protein transferase activity"/>
    <property type="evidence" value="ECO:0007669"/>
    <property type="project" value="TreeGrafter"/>
</dbReference>
<evidence type="ECO:0000256" key="3">
    <source>
        <dbReference type="ARBA" id="ARBA00022692"/>
    </source>
</evidence>
<feature type="transmembrane region" description="Helical" evidence="12">
    <location>
        <begin position="178"/>
        <end position="197"/>
    </location>
</feature>
<evidence type="ECO:0000256" key="4">
    <source>
        <dbReference type="ARBA" id="ARBA00022723"/>
    </source>
</evidence>
<feature type="domain" description="RING-type" evidence="13">
    <location>
        <begin position="108"/>
        <end position="153"/>
    </location>
</feature>
<comment type="subcellular location">
    <subcellularLocation>
        <location evidence="1">Membrane</location>
        <topology evidence="1">Multi-pass membrane protein</topology>
    </subcellularLocation>
</comment>
<keyword evidence="8 12" id="KW-1133">Transmembrane helix</keyword>
<dbReference type="PROSITE" id="PS50089">
    <property type="entry name" value="ZF_RING_2"/>
    <property type="match status" value="1"/>
</dbReference>
<dbReference type="GO" id="GO:0016567">
    <property type="term" value="P:protein ubiquitination"/>
    <property type="evidence" value="ECO:0007669"/>
    <property type="project" value="TreeGrafter"/>
</dbReference>
<evidence type="ECO:0000259" key="14">
    <source>
        <dbReference type="PROSITE" id="PS51292"/>
    </source>
</evidence>
<keyword evidence="6" id="KW-0833">Ubl conjugation pathway</keyword>
<gene>
    <name evidence="15" type="ORF">PMEA_00015861</name>
</gene>
<name>A0AAU9X3L3_9CNID</name>
<comment type="caution">
    <text evidence="15">The sequence shown here is derived from an EMBL/GenBank/DDBJ whole genome shotgun (WGS) entry which is preliminary data.</text>
</comment>
<keyword evidence="16" id="KW-1185">Reference proteome</keyword>
<dbReference type="Proteomes" id="UP001159428">
    <property type="component" value="Unassembled WGS sequence"/>
</dbReference>
<evidence type="ECO:0000256" key="9">
    <source>
        <dbReference type="ARBA" id="ARBA00023136"/>
    </source>
</evidence>
<evidence type="ECO:0008006" key="17">
    <source>
        <dbReference type="Google" id="ProtNLM"/>
    </source>
</evidence>
<evidence type="ECO:0000313" key="16">
    <source>
        <dbReference type="Proteomes" id="UP001159428"/>
    </source>
</evidence>
<organism evidence="15 16">
    <name type="scientific">Pocillopora meandrina</name>
    <dbReference type="NCBI Taxonomy" id="46732"/>
    <lineage>
        <taxon>Eukaryota</taxon>
        <taxon>Metazoa</taxon>
        <taxon>Cnidaria</taxon>
        <taxon>Anthozoa</taxon>
        <taxon>Hexacorallia</taxon>
        <taxon>Scleractinia</taxon>
        <taxon>Astrocoeniina</taxon>
        <taxon>Pocilloporidae</taxon>
        <taxon>Pocillopora</taxon>
    </lineage>
</organism>
<evidence type="ECO:0000259" key="13">
    <source>
        <dbReference type="PROSITE" id="PS50089"/>
    </source>
</evidence>
<evidence type="ECO:0000313" key="15">
    <source>
        <dbReference type="EMBL" id="CAH3135704.1"/>
    </source>
</evidence>